<sequence length="145" mass="16213">MGLAFLAGSCRRAHDIFQQQSIIKEFGRVMYLGKVTGLESDHFFQHVQYVDGDSEDLEDHEILQQLASGPFSAMAFTSTTGQKTHLQPGDFVTVSFAEGGERPCRIEELWMWVADRESYAVVREASCSKAIGMQIYTARIIGSLE</sequence>
<dbReference type="EMBL" id="JALJOS010000002">
    <property type="protein sequence ID" value="KAK9843309.1"/>
    <property type="molecule type" value="Genomic_DNA"/>
</dbReference>
<dbReference type="AlphaFoldDB" id="A0AAW1SCQ9"/>
<name>A0AAW1SCQ9_9CHLO</name>
<comment type="caution">
    <text evidence="2">The sequence shown here is derived from an EMBL/GenBank/DDBJ whole genome shotgun (WGS) entry which is preliminary data.</text>
</comment>
<dbReference type="Proteomes" id="UP001438707">
    <property type="component" value="Unassembled WGS sequence"/>
</dbReference>
<accession>A0AAW1SCQ9</accession>
<evidence type="ECO:0000313" key="3">
    <source>
        <dbReference type="Proteomes" id="UP001438707"/>
    </source>
</evidence>
<dbReference type="InterPro" id="IPR047365">
    <property type="entry name" value="Tudor_AtPTM-like"/>
</dbReference>
<protein>
    <recommendedName>
        <fullName evidence="1">PTM/DIR17-like Tudor domain-containing protein</fullName>
    </recommendedName>
</protein>
<feature type="domain" description="PTM/DIR17-like Tudor" evidence="1">
    <location>
        <begin position="22"/>
        <end position="64"/>
    </location>
</feature>
<evidence type="ECO:0000313" key="2">
    <source>
        <dbReference type="EMBL" id="KAK9843309.1"/>
    </source>
</evidence>
<proteinExistence type="predicted"/>
<evidence type="ECO:0000259" key="1">
    <source>
        <dbReference type="Pfam" id="PF21743"/>
    </source>
</evidence>
<organism evidence="2 3">
    <name type="scientific">Apatococcus lobatus</name>
    <dbReference type="NCBI Taxonomy" id="904363"/>
    <lineage>
        <taxon>Eukaryota</taxon>
        <taxon>Viridiplantae</taxon>
        <taxon>Chlorophyta</taxon>
        <taxon>core chlorophytes</taxon>
        <taxon>Trebouxiophyceae</taxon>
        <taxon>Chlorellales</taxon>
        <taxon>Chlorellaceae</taxon>
        <taxon>Apatococcus</taxon>
    </lineage>
</organism>
<gene>
    <name evidence="2" type="ORF">WJX74_010110</name>
</gene>
<dbReference type="Pfam" id="PF21743">
    <property type="entry name" value="PTM_DIR17_Tudor"/>
    <property type="match status" value="1"/>
</dbReference>
<keyword evidence="3" id="KW-1185">Reference proteome</keyword>
<reference evidence="2 3" key="1">
    <citation type="journal article" date="2024" name="Nat. Commun.">
        <title>Phylogenomics reveals the evolutionary origins of lichenization in chlorophyte algae.</title>
        <authorList>
            <person name="Puginier C."/>
            <person name="Libourel C."/>
            <person name="Otte J."/>
            <person name="Skaloud P."/>
            <person name="Haon M."/>
            <person name="Grisel S."/>
            <person name="Petersen M."/>
            <person name="Berrin J.G."/>
            <person name="Delaux P.M."/>
            <person name="Dal Grande F."/>
            <person name="Keller J."/>
        </authorList>
    </citation>
    <scope>NUCLEOTIDE SEQUENCE [LARGE SCALE GENOMIC DNA]</scope>
    <source>
        <strain evidence="2 3">SAG 2145</strain>
    </source>
</reference>